<keyword evidence="5" id="KW-0539">Nucleus</keyword>
<evidence type="ECO:0000256" key="1">
    <source>
        <dbReference type="ARBA" id="ARBA00004123"/>
    </source>
</evidence>
<evidence type="ECO:0000313" key="9">
    <source>
        <dbReference type="Proteomes" id="UP001492380"/>
    </source>
</evidence>
<dbReference type="InterPro" id="IPR036864">
    <property type="entry name" value="Zn2-C6_fun-type_DNA-bd_sf"/>
</dbReference>
<organism evidence="8 9">
    <name type="scientific">Phyllosticta capitalensis</name>
    <dbReference type="NCBI Taxonomy" id="121624"/>
    <lineage>
        <taxon>Eukaryota</taxon>
        <taxon>Fungi</taxon>
        <taxon>Dikarya</taxon>
        <taxon>Ascomycota</taxon>
        <taxon>Pezizomycotina</taxon>
        <taxon>Dothideomycetes</taxon>
        <taxon>Dothideomycetes incertae sedis</taxon>
        <taxon>Botryosphaeriales</taxon>
        <taxon>Phyllostictaceae</taxon>
        <taxon>Phyllosticta</taxon>
    </lineage>
</organism>
<dbReference type="SUPFAM" id="SSF57701">
    <property type="entry name" value="Zn2/Cys6 DNA-binding domain"/>
    <property type="match status" value="1"/>
</dbReference>
<keyword evidence="2" id="KW-0479">Metal-binding</keyword>
<dbReference type="PANTHER" id="PTHR47338:SF5">
    <property type="entry name" value="ZN(II)2CYS6 TRANSCRIPTION FACTOR (EUROFUNG)"/>
    <property type="match status" value="1"/>
</dbReference>
<evidence type="ECO:0000256" key="4">
    <source>
        <dbReference type="ARBA" id="ARBA00023163"/>
    </source>
</evidence>
<gene>
    <name evidence="8" type="ORF">HDK90DRAFT_249595</name>
</gene>
<dbReference type="Gene3D" id="4.10.240.10">
    <property type="entry name" value="Zn(2)-C6 fungal-type DNA-binding domain"/>
    <property type="match status" value="1"/>
</dbReference>
<comment type="subcellular location">
    <subcellularLocation>
        <location evidence="1">Nucleus</location>
    </subcellularLocation>
</comment>
<protein>
    <recommendedName>
        <fullName evidence="7">Zn(2)-C6 fungal-type domain-containing protein</fullName>
    </recommendedName>
</protein>
<dbReference type="Proteomes" id="UP001492380">
    <property type="component" value="Unassembled WGS sequence"/>
</dbReference>
<feature type="compositionally biased region" description="Polar residues" evidence="6">
    <location>
        <begin position="532"/>
        <end position="541"/>
    </location>
</feature>
<keyword evidence="9" id="KW-1185">Reference proteome</keyword>
<feature type="region of interest" description="Disordered" evidence="6">
    <location>
        <begin position="527"/>
        <end position="552"/>
    </location>
</feature>
<dbReference type="PROSITE" id="PS50048">
    <property type="entry name" value="ZN2_CY6_FUNGAL_2"/>
    <property type="match status" value="1"/>
</dbReference>
<keyword evidence="4" id="KW-0804">Transcription</keyword>
<reference evidence="8 9" key="1">
    <citation type="submission" date="2024-04" db="EMBL/GenBank/DDBJ databases">
        <title>Phyllosticta paracitricarpa is synonymous to the EU quarantine fungus P. citricarpa based on phylogenomic analyses.</title>
        <authorList>
            <consortium name="Lawrence Berkeley National Laboratory"/>
            <person name="Van Ingen-Buijs V.A."/>
            <person name="Van Westerhoven A.C."/>
            <person name="Haridas S."/>
            <person name="Skiadas P."/>
            <person name="Martin F."/>
            <person name="Groenewald J.Z."/>
            <person name="Crous P.W."/>
            <person name="Seidl M.F."/>
        </authorList>
    </citation>
    <scope>NUCLEOTIDE SEQUENCE [LARGE SCALE GENOMIC DNA]</scope>
    <source>
        <strain evidence="8 9">CBS 123374</strain>
    </source>
</reference>
<keyword evidence="3" id="KW-0805">Transcription regulation</keyword>
<feature type="compositionally biased region" description="Low complexity" evidence="6">
    <location>
        <begin position="601"/>
        <end position="613"/>
    </location>
</feature>
<evidence type="ECO:0000256" key="6">
    <source>
        <dbReference type="SAM" id="MobiDB-lite"/>
    </source>
</evidence>
<evidence type="ECO:0000256" key="5">
    <source>
        <dbReference type="ARBA" id="ARBA00023242"/>
    </source>
</evidence>
<sequence length="680" mass="74454">MASNSGDSIIIGPKPTKACVNCRRQKMKCQVEPGSTVCKRCSTQKIACHFRPRSNAAVIREPINLRSVNDRRLSSNDPGSVLGRLETIEALLGIRQPSKVPALSPSSSVDPGPSTIPEVDGFDEPELSGLQPAVFRLKKTVRQPQNDKVWVPAVVKQLWTSFNENVPGLHFLSKKQDLSSPTPLLLASVLYVSALHHPSADVACLAPDYYILTCSAIADLSLPSAGITEPSDDPLSGEQRAFQDVLGLILAGLVCEAFIKETGIWISVGYRLLLDHCPAQIDDRSREWLGLFRGLQIIDLEHASLNMSFPILPRKAPLDSLLQLQSSGGDPYDHLSQMMHIGLSRFTGRGIPTIWSFLFKNQSEAAAQSSSPFTENDLGVIRHWARQLDDWLMRYSGVNRPSAIENPDLAMFRQYVLQRLFVLSIYHPARGFNMFARNVAFGERQELLLSARAAMRLHNNDHGIWSNWDLALITWAALLVLQGLEDGAGESEDLHLIQCHLVTLRTTSQPPPSLRHQLAARLESDLQRLRSPATSPSSTHNPVAAAELQQQQQQALDPQAWNLFSQDSIRLDSLSWQFLPKQGFYANQVAPTGVEGPGGVQQSPRAPAAQQQPIDPTGAVPTMGSAQPHPSVTSAAVAAAAAGGGPVVPEQWPPALMRLFGTNDFEMDTEHADVGMAERM</sequence>
<dbReference type="InterPro" id="IPR050815">
    <property type="entry name" value="TF_fung"/>
</dbReference>
<dbReference type="InterPro" id="IPR001138">
    <property type="entry name" value="Zn2Cys6_DnaBD"/>
</dbReference>
<evidence type="ECO:0000259" key="7">
    <source>
        <dbReference type="PROSITE" id="PS50048"/>
    </source>
</evidence>
<evidence type="ECO:0000313" key="8">
    <source>
        <dbReference type="EMBL" id="KAK8235564.1"/>
    </source>
</evidence>
<name>A0ABR1YQ34_9PEZI</name>
<dbReference type="EMBL" id="JBBWRZ010000005">
    <property type="protein sequence ID" value="KAK8235564.1"/>
    <property type="molecule type" value="Genomic_DNA"/>
</dbReference>
<dbReference type="CDD" id="cd00067">
    <property type="entry name" value="GAL4"/>
    <property type="match status" value="1"/>
</dbReference>
<feature type="domain" description="Zn(2)-C6 fungal-type" evidence="7">
    <location>
        <begin position="18"/>
        <end position="50"/>
    </location>
</feature>
<comment type="caution">
    <text evidence="8">The sequence shown here is derived from an EMBL/GenBank/DDBJ whole genome shotgun (WGS) entry which is preliminary data.</text>
</comment>
<dbReference type="SMART" id="SM00066">
    <property type="entry name" value="GAL4"/>
    <property type="match status" value="1"/>
</dbReference>
<feature type="region of interest" description="Disordered" evidence="6">
    <location>
        <begin position="593"/>
        <end position="631"/>
    </location>
</feature>
<accession>A0ABR1YQ34</accession>
<dbReference type="PROSITE" id="PS00463">
    <property type="entry name" value="ZN2_CY6_FUNGAL_1"/>
    <property type="match status" value="1"/>
</dbReference>
<proteinExistence type="predicted"/>
<evidence type="ECO:0000256" key="2">
    <source>
        <dbReference type="ARBA" id="ARBA00022723"/>
    </source>
</evidence>
<evidence type="ECO:0000256" key="3">
    <source>
        <dbReference type="ARBA" id="ARBA00023015"/>
    </source>
</evidence>
<dbReference type="PANTHER" id="PTHR47338">
    <property type="entry name" value="ZN(II)2CYS6 TRANSCRIPTION FACTOR (EUROFUNG)-RELATED"/>
    <property type="match status" value="1"/>
</dbReference>